<dbReference type="OrthoDB" id="5292421at2"/>
<protein>
    <submittedName>
        <fullName evidence="2">Uncharacterized protein</fullName>
    </submittedName>
</protein>
<accession>A0A4V0P2N3</accession>
<gene>
    <name evidence="2" type="ORF">JCM31447_22790</name>
</gene>
<name>A0A4V0P2N3_FLUSA</name>
<keyword evidence="1" id="KW-0812">Transmembrane</keyword>
<feature type="transmembrane region" description="Helical" evidence="1">
    <location>
        <begin position="13"/>
        <end position="31"/>
    </location>
</feature>
<evidence type="ECO:0000313" key="2">
    <source>
        <dbReference type="EMBL" id="BBH53827.1"/>
    </source>
</evidence>
<keyword evidence="3" id="KW-1185">Reference proteome</keyword>
<reference evidence="2 3" key="1">
    <citation type="submission" date="2018-12" db="EMBL/GenBank/DDBJ databases">
        <title>Rubrispira sanarue gen. nov., sp., nov., a member of the order Silvanigrellales, isolated from a brackish lake in Hamamatsu Japan.</title>
        <authorList>
            <person name="Maejima Y."/>
            <person name="Iino T."/>
            <person name="Muraguchi Y."/>
            <person name="Fukuda K."/>
            <person name="Nojiri H."/>
            <person name="Ohkuma M."/>
            <person name="Moriuchi R."/>
            <person name="Dohra H."/>
            <person name="Kimbara K."/>
            <person name="Shintani M."/>
        </authorList>
    </citation>
    <scope>NUCLEOTIDE SEQUENCE [LARGE SCALE GENOMIC DNA]</scope>
    <source>
        <strain evidence="2 3">RF1110005</strain>
    </source>
</reference>
<dbReference type="KEGG" id="sbf:JCM31447_22790"/>
<sequence length="266" mass="31479">MLSLEQDILVRDMILLFAAIIGALFLLILNLRESGIRFKTFSEKTTLNKTNLHSFDDRQYAETDWQGLSVSYYKIQFEEQHTIWQINMFSITMNQREKIFSSFSGFPWYEFSKSQSSTEKIMAPILRKIFLKYKDKFEKTHPIHVLRVPRDTIHFYTWLHNETHTHSAIFNFLDESLYLARQAEVFPSLSIVWDDTIFIEVIFPKNNIFNEYEKEFEEIVGIECIGSESRIILKLWIAFSIEKVPISLRSKVKKKSKSFKTSDRAS</sequence>
<dbReference type="RefSeq" id="WP_130610468.1">
    <property type="nucleotide sequence ID" value="NZ_AP019368.1"/>
</dbReference>
<dbReference type="AlphaFoldDB" id="A0A4V0P2N3"/>
<keyword evidence="1" id="KW-0472">Membrane</keyword>
<dbReference type="Proteomes" id="UP000291236">
    <property type="component" value="Chromosome"/>
</dbReference>
<organism evidence="2 3">
    <name type="scientific">Fluviispira sanaruensis</name>
    <dbReference type="NCBI Taxonomy" id="2493639"/>
    <lineage>
        <taxon>Bacteria</taxon>
        <taxon>Pseudomonadati</taxon>
        <taxon>Bdellovibrionota</taxon>
        <taxon>Oligoflexia</taxon>
        <taxon>Silvanigrellales</taxon>
        <taxon>Silvanigrellaceae</taxon>
        <taxon>Fluviispira</taxon>
    </lineage>
</organism>
<dbReference type="EMBL" id="AP019368">
    <property type="protein sequence ID" value="BBH53827.1"/>
    <property type="molecule type" value="Genomic_DNA"/>
</dbReference>
<evidence type="ECO:0000256" key="1">
    <source>
        <dbReference type="SAM" id="Phobius"/>
    </source>
</evidence>
<proteinExistence type="predicted"/>
<keyword evidence="1" id="KW-1133">Transmembrane helix</keyword>
<evidence type="ECO:0000313" key="3">
    <source>
        <dbReference type="Proteomes" id="UP000291236"/>
    </source>
</evidence>